<dbReference type="GeneID" id="92852177"/>
<feature type="domain" description="ABC transporter" evidence="3">
    <location>
        <begin position="3"/>
        <end position="226"/>
    </location>
</feature>
<evidence type="ECO:0000256" key="2">
    <source>
        <dbReference type="ARBA" id="ARBA00022840"/>
    </source>
</evidence>
<gene>
    <name evidence="4" type="ORF">S101395_03874</name>
</gene>
<accession>A0ABM6LLY4</accession>
<dbReference type="InterPro" id="IPR003593">
    <property type="entry name" value="AAA+_ATPase"/>
</dbReference>
<proteinExistence type="predicted"/>
<dbReference type="PANTHER" id="PTHR43158">
    <property type="entry name" value="SKFA PEPTIDE EXPORT ATP-BINDING PROTEIN SKFE"/>
    <property type="match status" value="1"/>
</dbReference>
<dbReference type="EMBL" id="CP021920">
    <property type="protein sequence ID" value="ASB90380.1"/>
    <property type="molecule type" value="Genomic_DNA"/>
</dbReference>
<protein>
    <submittedName>
        <fullName evidence="4">Sulfate-transporting ATPase</fullName>
        <ecNumber evidence="4">3.6.3.25</ecNumber>
    </submittedName>
</protein>
<evidence type="ECO:0000256" key="1">
    <source>
        <dbReference type="ARBA" id="ARBA00022741"/>
    </source>
</evidence>
<dbReference type="InterPro" id="IPR027417">
    <property type="entry name" value="P-loop_NTPase"/>
</dbReference>
<keyword evidence="2" id="KW-0067">ATP-binding</keyword>
<sequence length="233" mass="26078">MNIELKNVTKKYGTGYALKGADLSLSPGKIYGLAGPNGSGKSTILKLITGLSFPDSGTVLIDGKPAARNLTGSIAYLTELDMFYDPFRVKDMIDFYGSQFADFQRDKAFYLLQEMKIDEDKIIGKLSKGNRGRLKLALTLARDAPVLLLDEPLSGLDPMVRESIVKSLLTYLELEKQTVIIATHEIQEIEQILDEVIVVFNGRIEEKKDVEELREESGLSLLQWLKQFIEEKS</sequence>
<dbReference type="Pfam" id="PF00005">
    <property type="entry name" value="ABC_tran"/>
    <property type="match status" value="1"/>
</dbReference>
<evidence type="ECO:0000313" key="5">
    <source>
        <dbReference type="Proteomes" id="UP000196877"/>
    </source>
</evidence>
<dbReference type="PROSITE" id="PS50893">
    <property type="entry name" value="ABC_TRANSPORTER_2"/>
    <property type="match status" value="1"/>
</dbReference>
<dbReference type="CDD" id="cd03230">
    <property type="entry name" value="ABC_DR_subfamily_A"/>
    <property type="match status" value="1"/>
</dbReference>
<evidence type="ECO:0000259" key="3">
    <source>
        <dbReference type="PROSITE" id="PS50893"/>
    </source>
</evidence>
<dbReference type="EC" id="3.6.3.25" evidence="4"/>
<organism evidence="4 5">
    <name type="scientific">Bacillus sonorensis</name>
    <dbReference type="NCBI Taxonomy" id="119858"/>
    <lineage>
        <taxon>Bacteria</taxon>
        <taxon>Bacillati</taxon>
        <taxon>Bacillota</taxon>
        <taxon>Bacilli</taxon>
        <taxon>Bacillales</taxon>
        <taxon>Bacillaceae</taxon>
        <taxon>Bacillus</taxon>
    </lineage>
</organism>
<dbReference type="InterPro" id="IPR003439">
    <property type="entry name" value="ABC_transporter-like_ATP-bd"/>
</dbReference>
<keyword evidence="4" id="KW-0378">Hydrolase</keyword>
<dbReference type="SMART" id="SM00382">
    <property type="entry name" value="AAA"/>
    <property type="match status" value="1"/>
</dbReference>
<dbReference type="SUPFAM" id="SSF52540">
    <property type="entry name" value="P-loop containing nucleoside triphosphate hydrolases"/>
    <property type="match status" value="1"/>
</dbReference>
<dbReference type="PANTHER" id="PTHR43158:SF1">
    <property type="entry name" value="ABC TRANSPORTER, ATP-BINDING PROTEIN"/>
    <property type="match status" value="1"/>
</dbReference>
<keyword evidence="1" id="KW-0547">Nucleotide-binding</keyword>
<dbReference type="Proteomes" id="UP000196877">
    <property type="component" value="Chromosome"/>
</dbReference>
<evidence type="ECO:0000313" key="4">
    <source>
        <dbReference type="EMBL" id="ASB90380.1"/>
    </source>
</evidence>
<dbReference type="GO" id="GO:0016787">
    <property type="term" value="F:hydrolase activity"/>
    <property type="evidence" value="ECO:0007669"/>
    <property type="project" value="UniProtKB-KW"/>
</dbReference>
<keyword evidence="5" id="KW-1185">Reference proteome</keyword>
<dbReference type="RefSeq" id="WP_006636571.1">
    <property type="nucleotide sequence ID" value="NZ_CABJEH010000001.1"/>
</dbReference>
<reference evidence="4 5" key="1">
    <citation type="submission" date="2017-06" db="EMBL/GenBank/DDBJ databases">
        <title>Genome sequence of Bacillus sonorensis strain SRCM101395.</title>
        <authorList>
            <person name="Cho S.H."/>
        </authorList>
    </citation>
    <scope>NUCLEOTIDE SEQUENCE [LARGE SCALE GENOMIC DNA]</scope>
    <source>
        <strain evidence="4 5">SRCM101395</strain>
    </source>
</reference>
<dbReference type="Gene3D" id="3.40.50.300">
    <property type="entry name" value="P-loop containing nucleotide triphosphate hydrolases"/>
    <property type="match status" value="1"/>
</dbReference>
<name>A0ABM6LLY4_9BACI</name>